<dbReference type="AlphaFoldDB" id="A0A917TQD9"/>
<proteinExistence type="predicted"/>
<keyword evidence="2" id="KW-1185">Reference proteome</keyword>
<dbReference type="Proteomes" id="UP000608890">
    <property type="component" value="Unassembled WGS sequence"/>
</dbReference>
<reference evidence="1" key="1">
    <citation type="journal article" date="2014" name="Int. J. Syst. Evol. Microbiol.">
        <title>Complete genome sequence of Corynebacterium casei LMG S-19264T (=DSM 44701T), isolated from a smear-ripened cheese.</title>
        <authorList>
            <consortium name="US DOE Joint Genome Institute (JGI-PGF)"/>
            <person name="Walter F."/>
            <person name="Albersmeier A."/>
            <person name="Kalinowski J."/>
            <person name="Ruckert C."/>
        </authorList>
    </citation>
    <scope>NUCLEOTIDE SEQUENCE</scope>
    <source>
        <strain evidence="1">CGMCC 4.7312</strain>
    </source>
</reference>
<organism evidence="1 2">
    <name type="scientific">Micromonospora sonchi</name>
    <dbReference type="NCBI Taxonomy" id="1763543"/>
    <lineage>
        <taxon>Bacteria</taxon>
        <taxon>Bacillati</taxon>
        <taxon>Actinomycetota</taxon>
        <taxon>Actinomycetes</taxon>
        <taxon>Micromonosporales</taxon>
        <taxon>Micromonosporaceae</taxon>
        <taxon>Micromonospora</taxon>
    </lineage>
</organism>
<reference evidence="1" key="2">
    <citation type="submission" date="2020-09" db="EMBL/GenBank/DDBJ databases">
        <authorList>
            <person name="Sun Q."/>
            <person name="Zhou Y."/>
        </authorList>
    </citation>
    <scope>NUCLEOTIDE SEQUENCE</scope>
    <source>
        <strain evidence="1">CGMCC 4.7312</strain>
    </source>
</reference>
<evidence type="ECO:0000313" key="2">
    <source>
        <dbReference type="Proteomes" id="UP000608890"/>
    </source>
</evidence>
<name>A0A917TQD9_9ACTN</name>
<gene>
    <name evidence="1" type="ORF">GCM10011608_17080</name>
</gene>
<accession>A0A917TQD9</accession>
<evidence type="ECO:0000313" key="1">
    <source>
        <dbReference type="EMBL" id="GGM33174.1"/>
    </source>
</evidence>
<protein>
    <recommendedName>
        <fullName evidence="3">YokE-like PH domain-containing protein</fullName>
    </recommendedName>
</protein>
<dbReference type="RefSeq" id="WP_189042265.1">
    <property type="nucleotide sequence ID" value="NZ_BMNB01000006.1"/>
</dbReference>
<dbReference type="EMBL" id="BMNB01000006">
    <property type="protein sequence ID" value="GGM33174.1"/>
    <property type="molecule type" value="Genomic_DNA"/>
</dbReference>
<sequence>MGAEKARQRLIDTASPLLQEGERVEVASVAIVGSVSTKNQVVSGVATAVLSGGLFTAFSVALKQYVLLTDRRLLFFEMNQLTGRPTQNVLGELPRSVLRASDVHGRLTRVVVLTADGEATNLKLRFPWPARHDAEALAAALAAPARTGGGPAAGA</sequence>
<evidence type="ECO:0008006" key="3">
    <source>
        <dbReference type="Google" id="ProtNLM"/>
    </source>
</evidence>
<comment type="caution">
    <text evidence="1">The sequence shown here is derived from an EMBL/GenBank/DDBJ whole genome shotgun (WGS) entry which is preliminary data.</text>
</comment>